<organism evidence="1 2">
    <name type="scientific">Cetraspora pellucida</name>
    <dbReference type="NCBI Taxonomy" id="1433469"/>
    <lineage>
        <taxon>Eukaryota</taxon>
        <taxon>Fungi</taxon>
        <taxon>Fungi incertae sedis</taxon>
        <taxon>Mucoromycota</taxon>
        <taxon>Glomeromycotina</taxon>
        <taxon>Glomeromycetes</taxon>
        <taxon>Diversisporales</taxon>
        <taxon>Gigasporaceae</taxon>
        <taxon>Cetraspora</taxon>
    </lineage>
</organism>
<dbReference type="Proteomes" id="UP000789759">
    <property type="component" value="Unassembled WGS sequence"/>
</dbReference>
<reference evidence="1" key="1">
    <citation type="submission" date="2021-06" db="EMBL/GenBank/DDBJ databases">
        <authorList>
            <person name="Kallberg Y."/>
            <person name="Tangrot J."/>
            <person name="Rosling A."/>
        </authorList>
    </citation>
    <scope>NUCLEOTIDE SEQUENCE</scope>
    <source>
        <strain evidence="1">FL966</strain>
    </source>
</reference>
<dbReference type="OrthoDB" id="10562754at2759"/>
<comment type="caution">
    <text evidence="1">The sequence shown here is derived from an EMBL/GenBank/DDBJ whole genome shotgun (WGS) entry which is preliminary data.</text>
</comment>
<evidence type="ECO:0000313" key="1">
    <source>
        <dbReference type="EMBL" id="CAG8539083.1"/>
    </source>
</evidence>
<protein>
    <submittedName>
        <fullName evidence="1">24807_t:CDS:1</fullName>
    </submittedName>
</protein>
<proteinExistence type="predicted"/>
<evidence type="ECO:0000313" key="2">
    <source>
        <dbReference type="Proteomes" id="UP000789759"/>
    </source>
</evidence>
<sequence>MSINIKVKPDTEVRKAKFVTRGKKVDADDYKIKQELEFEKKNKEKSSNFDISFLGLFPLFSLSSKEKRLMTDEKQFEKHIDNTNQITEVTTKNHYTDNHS</sequence>
<dbReference type="AlphaFoldDB" id="A0A9N9AQ90"/>
<keyword evidence="2" id="KW-1185">Reference proteome</keyword>
<dbReference type="EMBL" id="CAJVQA010002180">
    <property type="protein sequence ID" value="CAG8539083.1"/>
    <property type="molecule type" value="Genomic_DNA"/>
</dbReference>
<accession>A0A9N9AQ90</accession>
<name>A0A9N9AQ90_9GLOM</name>
<gene>
    <name evidence="1" type="ORF">CPELLU_LOCUS4211</name>
</gene>